<protein>
    <submittedName>
        <fullName evidence="1">Cof-like hydrolase</fullName>
    </submittedName>
</protein>
<evidence type="ECO:0000313" key="2">
    <source>
        <dbReference type="Proteomes" id="UP000003111"/>
    </source>
</evidence>
<dbReference type="EMBL" id="ACLF03000002">
    <property type="protein sequence ID" value="EFQ84640.1"/>
    <property type="molecule type" value="Genomic_DNA"/>
</dbReference>
<dbReference type="NCBIfam" id="TIGR01484">
    <property type="entry name" value="HAD-SF-IIB"/>
    <property type="match status" value="1"/>
</dbReference>
<dbReference type="GO" id="GO:0000287">
    <property type="term" value="F:magnesium ion binding"/>
    <property type="evidence" value="ECO:0007669"/>
    <property type="project" value="TreeGrafter"/>
</dbReference>
<dbReference type="Pfam" id="PF08282">
    <property type="entry name" value="Hydrolase_3"/>
    <property type="match status" value="1"/>
</dbReference>
<comment type="caution">
    <text evidence="1">The sequence shown here is derived from an EMBL/GenBank/DDBJ whole genome shotgun (WGS) entry which is preliminary data.</text>
</comment>
<organism evidence="1 2">
    <name type="scientific">Aeromicrobium marinum DSM 15272</name>
    <dbReference type="NCBI Taxonomy" id="585531"/>
    <lineage>
        <taxon>Bacteria</taxon>
        <taxon>Bacillati</taxon>
        <taxon>Actinomycetota</taxon>
        <taxon>Actinomycetes</taxon>
        <taxon>Propionibacteriales</taxon>
        <taxon>Nocardioidaceae</taxon>
        <taxon>Aeromicrobium</taxon>
    </lineage>
</organism>
<gene>
    <name evidence="1" type="ORF">HMPREF0063_10493</name>
</gene>
<dbReference type="InterPro" id="IPR036412">
    <property type="entry name" value="HAD-like_sf"/>
</dbReference>
<dbReference type="Gene3D" id="3.40.50.1000">
    <property type="entry name" value="HAD superfamily/HAD-like"/>
    <property type="match status" value="1"/>
</dbReference>
<dbReference type="InterPro" id="IPR000150">
    <property type="entry name" value="Cof"/>
</dbReference>
<dbReference type="SFLD" id="SFLDG01140">
    <property type="entry name" value="C2.B:_Phosphomannomutase_and_P"/>
    <property type="match status" value="1"/>
</dbReference>
<dbReference type="SFLD" id="SFLDS00003">
    <property type="entry name" value="Haloacid_Dehalogenase"/>
    <property type="match status" value="1"/>
</dbReference>
<dbReference type="Proteomes" id="UP000003111">
    <property type="component" value="Unassembled WGS sequence"/>
</dbReference>
<dbReference type="InterPro" id="IPR023214">
    <property type="entry name" value="HAD_sf"/>
</dbReference>
<evidence type="ECO:0000313" key="1">
    <source>
        <dbReference type="EMBL" id="EFQ84640.1"/>
    </source>
</evidence>
<dbReference type="RefSeq" id="WP_007079371.1">
    <property type="nucleotide sequence ID" value="NZ_CM001024.1"/>
</dbReference>
<dbReference type="PROSITE" id="PS01229">
    <property type="entry name" value="COF_2"/>
    <property type="match status" value="1"/>
</dbReference>
<dbReference type="GO" id="GO:0016791">
    <property type="term" value="F:phosphatase activity"/>
    <property type="evidence" value="ECO:0007669"/>
    <property type="project" value="TreeGrafter"/>
</dbReference>
<dbReference type="PANTHER" id="PTHR10000">
    <property type="entry name" value="PHOSPHOSERINE PHOSPHATASE"/>
    <property type="match status" value="1"/>
</dbReference>
<accession>E2S8Y5</accession>
<dbReference type="Gene3D" id="3.30.1240.10">
    <property type="match status" value="1"/>
</dbReference>
<dbReference type="STRING" id="585531.HMPREF0063_10493"/>
<name>E2S8Y5_9ACTN</name>
<dbReference type="OrthoDB" id="3180855at2"/>
<dbReference type="eggNOG" id="COG0561">
    <property type="taxonomic scope" value="Bacteria"/>
</dbReference>
<dbReference type="SUPFAM" id="SSF56784">
    <property type="entry name" value="HAD-like"/>
    <property type="match status" value="1"/>
</dbReference>
<keyword evidence="2" id="KW-1185">Reference proteome</keyword>
<reference evidence="1" key="1">
    <citation type="submission" date="2010-08" db="EMBL/GenBank/DDBJ databases">
        <authorList>
            <person name="Muzny D."/>
            <person name="Qin X."/>
            <person name="Buhay C."/>
            <person name="Dugan-Rocha S."/>
            <person name="Ding Y."/>
            <person name="Chen G."/>
            <person name="Hawes A."/>
            <person name="Holder M."/>
            <person name="Jhangiani S."/>
            <person name="Johnson A."/>
            <person name="Khan Z."/>
            <person name="Li Z."/>
            <person name="Liu W."/>
            <person name="Liu X."/>
            <person name="Perez L."/>
            <person name="Shen H."/>
            <person name="Wang Q."/>
            <person name="Watt J."/>
            <person name="Xi L."/>
            <person name="Xin Y."/>
            <person name="Zhou J."/>
            <person name="Deng J."/>
            <person name="Jiang H."/>
            <person name="Liu Y."/>
            <person name="Qu J."/>
            <person name="Song X.-Z."/>
            <person name="Zhang L."/>
            <person name="Villasana D."/>
            <person name="Johnson A."/>
            <person name="Liu J."/>
            <person name="Liyanage D."/>
            <person name="Lorensuhewa L."/>
            <person name="Robinson T."/>
            <person name="Song A."/>
            <person name="Song B.-B."/>
            <person name="Dinh H."/>
            <person name="Thornton R."/>
            <person name="Coyle M."/>
            <person name="Francisco L."/>
            <person name="Jackson L."/>
            <person name="Javaid M."/>
            <person name="Korchina V."/>
            <person name="Kovar C."/>
            <person name="Mata R."/>
            <person name="Mathew T."/>
            <person name="Ngo R."/>
            <person name="Nguyen L."/>
            <person name="Nguyen N."/>
            <person name="Okwuonu G."/>
            <person name="Ongeri F."/>
            <person name="Pham C."/>
            <person name="Simmons D."/>
            <person name="Wilczek-Boney K."/>
            <person name="Hale W."/>
            <person name="Jakkamsetti A."/>
            <person name="Pham P."/>
            <person name="Ruth R."/>
            <person name="San Lucas F."/>
            <person name="Warren J."/>
            <person name="Zhang J."/>
            <person name="Zhao Z."/>
            <person name="Zhou C."/>
            <person name="Zhu D."/>
            <person name="Lee S."/>
            <person name="Bess C."/>
            <person name="Blankenburg K."/>
            <person name="Forbes L."/>
            <person name="Fu Q."/>
            <person name="Gubbala S."/>
            <person name="Hirani K."/>
            <person name="Jayaseelan J.C."/>
            <person name="Lara F."/>
            <person name="Munidasa M."/>
            <person name="Palculict T."/>
            <person name="Patil S."/>
            <person name="Pu L.-L."/>
            <person name="Saada N."/>
            <person name="Tang L."/>
            <person name="Weissenberger G."/>
            <person name="Zhu Y."/>
            <person name="Hemphill L."/>
            <person name="Shang Y."/>
            <person name="Youmans B."/>
            <person name="Ayvaz T."/>
            <person name="Ross M."/>
            <person name="Santibanez J."/>
            <person name="Aqrawi P."/>
            <person name="Gross S."/>
            <person name="Joshi V."/>
            <person name="Fowler G."/>
            <person name="Nazareth L."/>
            <person name="Reid J."/>
            <person name="Worley K."/>
            <person name="Petrosino J."/>
            <person name="Highlander S."/>
            <person name="Gibbs R."/>
        </authorList>
    </citation>
    <scope>NUCLEOTIDE SEQUENCE [LARGE SCALE GENOMIC DNA]</scope>
    <source>
        <strain evidence="1">DSM 15272</strain>
    </source>
</reference>
<dbReference type="InterPro" id="IPR006379">
    <property type="entry name" value="HAD-SF_hydro_IIB"/>
</dbReference>
<sequence length="265" mass="27976">MSGPVDVWRPRLVALDVDGTIVDGTNTLAPAVREAVRAVRDAGIETVISTGRAIPGVIDTTDQLGLEHGYAVASNGSVVFSYAPVEVMQAVTFDASTAVREVLEHVPDALVAVEDLGRGFRLNRPFPESEINGSMTLQSIDELIAEPVTRVVIRAPDHSTEEFHAIVAKLGLADTNYYIGYTSWLDIAPKGVSKASGLAYLCGHLGLTSDDVLAVGDGNNDVEMLAWAGHGVAMGQAPPALLEVADEVTGSIDEDGLAAILQRYL</sequence>
<dbReference type="NCBIfam" id="TIGR00099">
    <property type="entry name" value="Cof-subfamily"/>
    <property type="match status" value="1"/>
</dbReference>
<proteinExistence type="predicted"/>
<dbReference type="HOGENOM" id="CLU_044146_0_0_11"/>
<dbReference type="GO" id="GO:0005829">
    <property type="term" value="C:cytosol"/>
    <property type="evidence" value="ECO:0007669"/>
    <property type="project" value="TreeGrafter"/>
</dbReference>
<dbReference type="AlphaFoldDB" id="E2S8Y5"/>
<dbReference type="PANTHER" id="PTHR10000:SF8">
    <property type="entry name" value="HAD SUPERFAMILY HYDROLASE-LIKE, TYPE 3"/>
    <property type="match status" value="1"/>
</dbReference>